<organism evidence="1 2">
    <name type="scientific">Streptococcus oralis</name>
    <dbReference type="NCBI Taxonomy" id="1303"/>
    <lineage>
        <taxon>Bacteria</taxon>
        <taxon>Bacillati</taxon>
        <taxon>Bacillota</taxon>
        <taxon>Bacilli</taxon>
        <taxon>Lactobacillales</taxon>
        <taxon>Streptococcaceae</taxon>
        <taxon>Streptococcus</taxon>
    </lineage>
</organism>
<name>A0A081QMW7_STROR</name>
<gene>
    <name evidence="1" type="ORF">SORDD27_01416</name>
</gene>
<evidence type="ECO:0000313" key="1">
    <source>
        <dbReference type="EMBL" id="KXT94205.1"/>
    </source>
</evidence>
<protein>
    <submittedName>
        <fullName evidence="1">Uncharacterized protein</fullName>
    </submittedName>
</protein>
<accession>A0A081QMW7</accession>
<comment type="caution">
    <text evidence="1">The sequence shown here is derived from an EMBL/GenBank/DDBJ whole genome shotgun (WGS) entry which is preliminary data.</text>
</comment>
<proteinExistence type="predicted"/>
<dbReference type="PATRIC" id="fig|1303.82.peg.1513"/>
<evidence type="ECO:0000313" key="2">
    <source>
        <dbReference type="Proteomes" id="UP000072363"/>
    </source>
</evidence>
<dbReference type="AlphaFoldDB" id="A0A081QMW7"/>
<sequence>MLTCQVSSEILIKYQIEKLYQFLFLTSEKNKYILFLLIL</sequence>
<reference evidence="1 2" key="1">
    <citation type="submission" date="2016-01" db="EMBL/GenBank/DDBJ databases">
        <title>Highly variable Streptococcus oralis are common among viridans streptococci isolated from primates.</title>
        <authorList>
            <person name="Denapaite D."/>
            <person name="Rieger M."/>
            <person name="Koendgen S."/>
            <person name="Brueckner R."/>
            <person name="Ochigava I."/>
            <person name="Kappeler P."/>
            <person name="Maetz-Rensing K."/>
            <person name="Leendertz F."/>
            <person name="Hakenbeck R."/>
        </authorList>
    </citation>
    <scope>NUCLEOTIDE SEQUENCE [LARGE SCALE GENOMIC DNA]</scope>
    <source>
        <strain evidence="1 2">DD27</strain>
    </source>
</reference>
<dbReference type="Proteomes" id="UP000072363">
    <property type="component" value="Unassembled WGS sequence"/>
</dbReference>
<dbReference type="EMBL" id="LQNZ01000121">
    <property type="protein sequence ID" value="KXT94205.1"/>
    <property type="molecule type" value="Genomic_DNA"/>
</dbReference>